<evidence type="ECO:0000259" key="1">
    <source>
        <dbReference type="Pfam" id="PF22925"/>
    </source>
</evidence>
<dbReference type="Proteomes" id="UP000283634">
    <property type="component" value="Unassembled WGS sequence"/>
</dbReference>
<dbReference type="GeneID" id="40334180"/>
<sequence length="99" mass="10890">MTGSQRFAAPLPPPLQRRTAQKVLAVSVLCQRPGRLFFLSNNASDTHWNDECLGVGATVSTWTTTKVENGFRLAGRGHGLCGQWSGRKVMQCAVMWVRS</sequence>
<dbReference type="InterPro" id="IPR055239">
    <property type="entry name" value="TS_C"/>
</dbReference>
<evidence type="ECO:0000313" key="2">
    <source>
        <dbReference type="EMBL" id="RNE95372.1"/>
    </source>
</evidence>
<proteinExistence type="predicted"/>
<gene>
    <name evidence="2" type="ORF">TraAM80_10247</name>
</gene>
<organism evidence="2 3">
    <name type="scientific">Trypanosoma rangeli</name>
    <dbReference type="NCBI Taxonomy" id="5698"/>
    <lineage>
        <taxon>Eukaryota</taxon>
        <taxon>Discoba</taxon>
        <taxon>Euglenozoa</taxon>
        <taxon>Kinetoplastea</taxon>
        <taxon>Metakinetoplastina</taxon>
        <taxon>Trypanosomatida</taxon>
        <taxon>Trypanosomatidae</taxon>
        <taxon>Trypanosoma</taxon>
        <taxon>Herpetosoma</taxon>
    </lineage>
</organism>
<dbReference type="InterPro" id="IPR013320">
    <property type="entry name" value="ConA-like_dom_sf"/>
</dbReference>
<accession>A0A3R7LDY4</accession>
<reference evidence="2 3" key="1">
    <citation type="journal article" date="2018" name="BMC Genomics">
        <title>Genomic comparison of Trypanosoma conorhini and Trypanosoma rangeli to Trypanosoma cruzi strains of high and low virulence.</title>
        <authorList>
            <person name="Bradwell K.R."/>
            <person name="Koparde V.N."/>
            <person name="Matveyev A.V."/>
            <person name="Serrano M.G."/>
            <person name="Alves J.M."/>
            <person name="Parikh H."/>
            <person name="Huang B."/>
            <person name="Lee V."/>
            <person name="Espinosa-Alvarez O."/>
            <person name="Ortiz P.A."/>
            <person name="Costa-Martins A.G."/>
            <person name="Teixeira M.M."/>
            <person name="Buck G.A."/>
        </authorList>
    </citation>
    <scope>NUCLEOTIDE SEQUENCE [LARGE SCALE GENOMIC DNA]</scope>
    <source>
        <strain evidence="2 3">AM80</strain>
    </source>
</reference>
<name>A0A3R7LDY4_TRYRA</name>
<dbReference type="RefSeq" id="XP_029233244.1">
    <property type="nucleotide sequence ID" value="XM_029386883.1"/>
</dbReference>
<dbReference type="Pfam" id="PF22925">
    <property type="entry name" value="TS_C"/>
    <property type="match status" value="1"/>
</dbReference>
<keyword evidence="3" id="KW-1185">Reference proteome</keyword>
<dbReference type="EMBL" id="MKGL01000875">
    <property type="protein sequence ID" value="RNE95372.1"/>
    <property type="molecule type" value="Genomic_DNA"/>
</dbReference>
<protein>
    <recommendedName>
        <fullName evidence="1">Trans-sialidase C-terminal domain-containing protein</fullName>
    </recommendedName>
</protein>
<evidence type="ECO:0000313" key="3">
    <source>
        <dbReference type="Proteomes" id="UP000283634"/>
    </source>
</evidence>
<comment type="caution">
    <text evidence="2">The sequence shown here is derived from an EMBL/GenBank/DDBJ whole genome shotgun (WGS) entry which is preliminary data.</text>
</comment>
<dbReference type="Gene3D" id="2.60.120.200">
    <property type="match status" value="1"/>
</dbReference>
<dbReference type="AlphaFoldDB" id="A0A3R7LDY4"/>
<feature type="domain" description="Trans-sialidase C-terminal" evidence="1">
    <location>
        <begin position="38"/>
        <end position="79"/>
    </location>
</feature>
<dbReference type="SUPFAM" id="SSF49899">
    <property type="entry name" value="Concanavalin A-like lectins/glucanases"/>
    <property type="match status" value="1"/>
</dbReference>